<dbReference type="AlphaFoldDB" id="A0AA37LEA5"/>
<organism evidence="1 2">
    <name type="scientific">Colletotrichum spaethianum</name>
    <dbReference type="NCBI Taxonomy" id="700344"/>
    <lineage>
        <taxon>Eukaryota</taxon>
        <taxon>Fungi</taxon>
        <taxon>Dikarya</taxon>
        <taxon>Ascomycota</taxon>
        <taxon>Pezizomycotina</taxon>
        <taxon>Sordariomycetes</taxon>
        <taxon>Hypocreomycetidae</taxon>
        <taxon>Glomerellales</taxon>
        <taxon>Glomerellaceae</taxon>
        <taxon>Colletotrichum</taxon>
        <taxon>Colletotrichum spaethianum species complex</taxon>
    </lineage>
</organism>
<dbReference type="RefSeq" id="XP_049128169.1">
    <property type="nucleotide sequence ID" value="XM_049272212.1"/>
</dbReference>
<proteinExistence type="predicted"/>
<name>A0AA37LEA5_9PEZI</name>
<dbReference type="GeneID" id="73326802"/>
<evidence type="ECO:0000313" key="1">
    <source>
        <dbReference type="EMBL" id="GKT45819.1"/>
    </source>
</evidence>
<accession>A0AA37LEA5</accession>
<evidence type="ECO:0000313" key="2">
    <source>
        <dbReference type="Proteomes" id="UP001055115"/>
    </source>
</evidence>
<dbReference type="EMBL" id="BQXU01000013">
    <property type="protein sequence ID" value="GKT45819.1"/>
    <property type="molecule type" value="Genomic_DNA"/>
</dbReference>
<comment type="caution">
    <text evidence="1">The sequence shown here is derived from an EMBL/GenBank/DDBJ whole genome shotgun (WGS) entry which is preliminary data.</text>
</comment>
<keyword evidence="2" id="KW-1185">Reference proteome</keyword>
<sequence>MSTSMAKSSLPSQPTGKIFYISIECASGNCPNHPAHSWKDVSIVLSTADPGFEHAGNWAHGATGGAMSSPDNGKTWNFDTIDIPAQKAE</sequence>
<protein>
    <submittedName>
        <fullName evidence="1">Uncharacterized protein</fullName>
    </submittedName>
</protein>
<dbReference type="Proteomes" id="UP001055115">
    <property type="component" value="Unassembled WGS sequence"/>
</dbReference>
<reference evidence="1 2" key="1">
    <citation type="submission" date="2022-03" db="EMBL/GenBank/DDBJ databases">
        <title>Genome data of Colletotrichum spp.</title>
        <authorList>
            <person name="Utami Y.D."/>
            <person name="Hiruma K."/>
        </authorList>
    </citation>
    <scope>NUCLEOTIDE SEQUENCE [LARGE SCALE GENOMIC DNA]</scope>
    <source>
        <strain evidence="1 2">MAFF 239500</strain>
    </source>
</reference>
<gene>
    <name evidence="1" type="ORF">ColSpa_06000</name>
</gene>